<name>A0A8S5RN91_9VIRU</name>
<dbReference type="PROSITE" id="PS50943">
    <property type="entry name" value="HTH_CROC1"/>
    <property type="match status" value="1"/>
</dbReference>
<evidence type="ECO:0000313" key="3">
    <source>
        <dbReference type="EMBL" id="DAE32815.1"/>
    </source>
</evidence>
<dbReference type="SMART" id="SM00530">
    <property type="entry name" value="HTH_XRE"/>
    <property type="match status" value="1"/>
</dbReference>
<evidence type="ECO:0000259" key="2">
    <source>
        <dbReference type="PROSITE" id="PS50943"/>
    </source>
</evidence>
<evidence type="ECO:0000256" key="1">
    <source>
        <dbReference type="SAM" id="Phobius"/>
    </source>
</evidence>
<keyword evidence="1" id="KW-0812">Transmembrane</keyword>
<dbReference type="Gene3D" id="1.10.260.40">
    <property type="entry name" value="lambda repressor-like DNA-binding domains"/>
    <property type="match status" value="1"/>
</dbReference>
<reference evidence="3" key="1">
    <citation type="journal article" date="2021" name="Proc. Natl. Acad. Sci. U.S.A.">
        <title>A Catalog of Tens of Thousands of Viruses from Human Metagenomes Reveals Hidden Associations with Chronic Diseases.</title>
        <authorList>
            <person name="Tisza M.J."/>
            <person name="Buck C.B."/>
        </authorList>
    </citation>
    <scope>NUCLEOTIDE SEQUENCE</scope>
    <source>
        <strain evidence="3">CtBS918</strain>
    </source>
</reference>
<proteinExistence type="predicted"/>
<protein>
    <submittedName>
        <fullName evidence="3">Cro/C1-type HTH DNA-binding domain protein</fullName>
    </submittedName>
</protein>
<dbReference type="GO" id="GO:0003677">
    <property type="term" value="F:DNA binding"/>
    <property type="evidence" value="ECO:0007669"/>
    <property type="project" value="UniProtKB-KW"/>
</dbReference>
<dbReference type="InterPro" id="IPR001387">
    <property type="entry name" value="Cro/C1-type_HTH"/>
</dbReference>
<dbReference type="PANTHER" id="PTHR37301:SF1">
    <property type="entry name" value="DNA-BINDING PROTEIN"/>
    <property type="match status" value="1"/>
</dbReference>
<dbReference type="CDD" id="cd00093">
    <property type="entry name" value="HTH_XRE"/>
    <property type="match status" value="1"/>
</dbReference>
<feature type="transmembrane region" description="Helical" evidence="1">
    <location>
        <begin position="22"/>
        <end position="40"/>
    </location>
</feature>
<dbReference type="SUPFAM" id="SSF47413">
    <property type="entry name" value="lambda repressor-like DNA-binding domains"/>
    <property type="match status" value="1"/>
</dbReference>
<dbReference type="Pfam" id="PF13443">
    <property type="entry name" value="HTH_26"/>
    <property type="match status" value="1"/>
</dbReference>
<organism evidence="3">
    <name type="scientific">virus sp. ctBS918</name>
    <dbReference type="NCBI Taxonomy" id="2825807"/>
    <lineage>
        <taxon>Viruses</taxon>
    </lineage>
</organism>
<dbReference type="PANTHER" id="PTHR37301">
    <property type="entry name" value="DNA-BINDING PROTEIN-RELATED"/>
    <property type="match status" value="1"/>
</dbReference>
<feature type="domain" description="HTH cro/C1-type" evidence="2">
    <location>
        <begin position="53"/>
        <end position="108"/>
    </location>
</feature>
<dbReference type="EMBL" id="BK059130">
    <property type="protein sequence ID" value="DAE32815.1"/>
    <property type="molecule type" value="Genomic_DNA"/>
</dbReference>
<keyword evidence="3" id="KW-0238">DNA-binding</keyword>
<keyword evidence="1" id="KW-0472">Membrane</keyword>
<accession>A0A8S5RN91</accession>
<sequence length="134" mass="15941">MYFGLPLILCIIYFAIYIVKYYYKYFLYLFFCLYMLFYIYKKTSGGHHMKLNIKNQMDKVGMTRYELAQRINVTYPTIDKIYKGESTSIKLEILEAICKELNCTPSEILDSDDPQMIRLLSYANKLKEVKGDEK</sequence>
<dbReference type="InterPro" id="IPR010982">
    <property type="entry name" value="Lambda_DNA-bd_dom_sf"/>
</dbReference>
<keyword evidence="1" id="KW-1133">Transmembrane helix</keyword>